<proteinExistence type="predicted"/>
<comment type="caution">
    <text evidence="1">The sequence shown here is derived from an EMBL/GenBank/DDBJ whole genome shotgun (WGS) entry which is preliminary data.</text>
</comment>
<evidence type="ECO:0008006" key="3">
    <source>
        <dbReference type="Google" id="ProtNLM"/>
    </source>
</evidence>
<name>A0A6A3MW71_9STRA</name>
<evidence type="ECO:0000313" key="2">
    <source>
        <dbReference type="Proteomes" id="UP000429607"/>
    </source>
</evidence>
<evidence type="ECO:0000313" key="1">
    <source>
        <dbReference type="EMBL" id="KAE9033413.1"/>
    </source>
</evidence>
<organism evidence="1 2">
    <name type="scientific">Phytophthora rubi</name>
    <dbReference type="NCBI Taxonomy" id="129364"/>
    <lineage>
        <taxon>Eukaryota</taxon>
        <taxon>Sar</taxon>
        <taxon>Stramenopiles</taxon>
        <taxon>Oomycota</taxon>
        <taxon>Peronosporomycetes</taxon>
        <taxon>Peronosporales</taxon>
        <taxon>Peronosporaceae</taxon>
        <taxon>Phytophthora</taxon>
    </lineage>
</organism>
<dbReference type="AlphaFoldDB" id="A0A6A3MW71"/>
<sequence>MQVGVSRQGHELLICREGLFKNVQKNWLIVEKEGYPIVKAFGDLDNMLVRWPVKEKLQRWVLKLVGCRYVIHHIAGENNLWADITSRWGQPVSPEATEPLAVTRMTTRSSQTLCELRPVQDHEFSWPTRSETVRVLQQHQGDAPDGAVETSDGIQLDGKLWQPSKAKALLERLFVVGPQGSGGVNALVELLGRRIVLTNARQTISRFINRCLLYTA</sequence>
<dbReference type="Proteomes" id="UP000429607">
    <property type="component" value="Unassembled WGS sequence"/>
</dbReference>
<gene>
    <name evidence="1" type="ORF">PR001_g10177</name>
</gene>
<accession>A0A6A3MW71</accession>
<protein>
    <recommendedName>
        <fullName evidence="3">Reverse transcriptase RNase H-like domain-containing protein</fullName>
    </recommendedName>
</protein>
<dbReference type="EMBL" id="QXFV01000589">
    <property type="protein sequence ID" value="KAE9033413.1"/>
    <property type="molecule type" value="Genomic_DNA"/>
</dbReference>
<reference evidence="1 2" key="1">
    <citation type="submission" date="2018-09" db="EMBL/GenBank/DDBJ databases">
        <title>Genomic investigation of the strawberry pathogen Phytophthora fragariae indicates pathogenicity is determined by transcriptional variation in three key races.</title>
        <authorList>
            <person name="Adams T.M."/>
            <person name="Armitage A.D."/>
            <person name="Sobczyk M.K."/>
            <person name="Bates H.J."/>
            <person name="Dunwell J.M."/>
            <person name="Nellist C.F."/>
            <person name="Harrison R.J."/>
        </authorList>
    </citation>
    <scope>NUCLEOTIDE SEQUENCE [LARGE SCALE GENOMIC DNA]</scope>
    <source>
        <strain evidence="1 2">SCRP249</strain>
    </source>
</reference>